<evidence type="ECO:0008006" key="4">
    <source>
        <dbReference type="Google" id="ProtNLM"/>
    </source>
</evidence>
<dbReference type="RefSeq" id="WP_054587748.1">
    <property type="nucleotide sequence ID" value="NZ_CP012700.1"/>
</dbReference>
<gene>
    <name evidence="2" type="ORF">AN936_08360</name>
</gene>
<dbReference type="GO" id="GO:0003824">
    <property type="term" value="F:catalytic activity"/>
    <property type="evidence" value="ECO:0007669"/>
    <property type="project" value="UniProtKB-ARBA"/>
</dbReference>
<accession>A0A0N9V806</accession>
<dbReference type="SUPFAM" id="SSF52096">
    <property type="entry name" value="ClpP/crotonase"/>
    <property type="match status" value="1"/>
</dbReference>
<protein>
    <recommendedName>
        <fullName evidence="4">Enoyl-CoA hydratase</fullName>
    </recommendedName>
</protein>
<dbReference type="CDD" id="cd06558">
    <property type="entry name" value="crotonase-like"/>
    <property type="match status" value="1"/>
</dbReference>
<dbReference type="PANTHER" id="PTHR42964">
    <property type="entry name" value="ENOYL-COA HYDRATASE"/>
    <property type="match status" value="1"/>
</dbReference>
<dbReference type="InterPro" id="IPR029045">
    <property type="entry name" value="ClpP/crotonase-like_dom_sf"/>
</dbReference>
<proteinExistence type="inferred from homology"/>
<dbReference type="InterPro" id="IPR051683">
    <property type="entry name" value="Enoyl-CoA_Hydratase/Isomerase"/>
</dbReference>
<dbReference type="PANTHER" id="PTHR42964:SF1">
    <property type="entry name" value="POLYKETIDE BIOSYNTHESIS ENOYL-COA HYDRATASE PKSH-RELATED"/>
    <property type="match status" value="1"/>
</dbReference>
<dbReference type="Pfam" id="PF00378">
    <property type="entry name" value="ECH_1"/>
    <property type="match status" value="1"/>
</dbReference>
<sequence>MTIADHLDADRLSAPGGVPVLVVDAATWRRPVAPIQAAVIGLDRDGALPPVGADDFDMLVTTAENAPRPWVSVGRQRFDTAVTQLAHAAHAKPLAATIAAQVLRLTTNLPLADALAVESLAYSALLGGEEFRRWRVRSAPDARALPPVEPVTAARQGDRLTLTLNHPANRNAMTVTMRDALYEALANALDDPTRPAVTLQGAGRCFSTGGALAEFGTATDLAEAHTVRVLHSCARALDALGERGTVRLHGACVGSGIEVAAAAHRRVAAQDAWFQLPELAMGLIPGAGGTATVARAIGRHRSYWMLLSGKRIDARIAREWGLIHAIEDAT</sequence>
<dbReference type="Gene3D" id="3.90.226.10">
    <property type="entry name" value="2-enoyl-CoA Hydratase, Chain A, domain 1"/>
    <property type="match status" value="1"/>
</dbReference>
<evidence type="ECO:0000313" key="2">
    <source>
        <dbReference type="EMBL" id="ALH80378.1"/>
    </source>
</evidence>
<dbReference type="AlphaFoldDB" id="A0A0N9V806"/>
<dbReference type="OrthoDB" id="5730382at2"/>
<evidence type="ECO:0000256" key="1">
    <source>
        <dbReference type="ARBA" id="ARBA00005254"/>
    </source>
</evidence>
<organism evidence="2 3">
    <name type="scientific">Sphingopyxis macrogoltabida</name>
    <name type="common">Sphingomonas macrogoltabidus</name>
    <dbReference type="NCBI Taxonomy" id="33050"/>
    <lineage>
        <taxon>Bacteria</taxon>
        <taxon>Pseudomonadati</taxon>
        <taxon>Pseudomonadota</taxon>
        <taxon>Alphaproteobacteria</taxon>
        <taxon>Sphingomonadales</taxon>
        <taxon>Sphingomonadaceae</taxon>
        <taxon>Sphingopyxis</taxon>
    </lineage>
</organism>
<evidence type="ECO:0000313" key="3">
    <source>
        <dbReference type="Proteomes" id="UP000058074"/>
    </source>
</evidence>
<reference evidence="2 3" key="1">
    <citation type="journal article" date="2015" name="Genome Announc.">
        <title>Complete Genome Sequence of Polypropylene Glycol- and Polyethylene Glycol-Degrading Sphingopyxis macrogoltabida Strain EY-1.</title>
        <authorList>
            <person name="Ohtsubo Y."/>
            <person name="Nagata Y."/>
            <person name="Numata M."/>
            <person name="Tsuchikane K."/>
            <person name="Hosoyama A."/>
            <person name="Yamazoe A."/>
            <person name="Tsuda M."/>
            <person name="Fujita N."/>
            <person name="Kawai F."/>
        </authorList>
    </citation>
    <scope>NUCLEOTIDE SEQUENCE [LARGE SCALE GENOMIC DNA]</scope>
    <source>
        <strain evidence="2 3">EY-1</strain>
    </source>
</reference>
<dbReference type="Proteomes" id="UP000058074">
    <property type="component" value="Chromosome"/>
</dbReference>
<dbReference type="KEGG" id="smag:AN936_08360"/>
<comment type="similarity">
    <text evidence="1">Belongs to the enoyl-CoA hydratase/isomerase family.</text>
</comment>
<dbReference type="EMBL" id="CP012700">
    <property type="protein sequence ID" value="ALH80378.1"/>
    <property type="molecule type" value="Genomic_DNA"/>
</dbReference>
<dbReference type="PATRIC" id="fig|33050.5.peg.1736"/>
<name>A0A0N9V806_SPHMC</name>
<dbReference type="InterPro" id="IPR001753">
    <property type="entry name" value="Enoyl-CoA_hydra/iso"/>
</dbReference>